<dbReference type="PANTHER" id="PTHR10458">
    <property type="entry name" value="PEPTIDE DEFORMYLASE"/>
    <property type="match status" value="1"/>
</dbReference>
<dbReference type="SUPFAM" id="SSF56420">
    <property type="entry name" value="Peptide deformylase"/>
    <property type="match status" value="1"/>
</dbReference>
<dbReference type="PANTHER" id="PTHR10458:SF2">
    <property type="entry name" value="PEPTIDE DEFORMYLASE, MITOCHONDRIAL"/>
    <property type="match status" value="1"/>
</dbReference>
<evidence type="ECO:0000313" key="7">
    <source>
        <dbReference type="Proteomes" id="UP000230828"/>
    </source>
</evidence>
<dbReference type="Proteomes" id="UP000230828">
    <property type="component" value="Unassembled WGS sequence"/>
</dbReference>
<dbReference type="GO" id="GO:0046872">
    <property type="term" value="F:metal ion binding"/>
    <property type="evidence" value="ECO:0007669"/>
    <property type="project" value="UniProtKB-KW"/>
</dbReference>
<dbReference type="Pfam" id="PF01327">
    <property type="entry name" value="Pep_deformylase"/>
    <property type="match status" value="1"/>
</dbReference>
<evidence type="ECO:0008006" key="8">
    <source>
        <dbReference type="Google" id="ProtNLM"/>
    </source>
</evidence>
<dbReference type="Gene3D" id="3.90.45.10">
    <property type="entry name" value="Peptide deformylase"/>
    <property type="match status" value="1"/>
</dbReference>
<evidence type="ECO:0000256" key="5">
    <source>
        <dbReference type="ARBA" id="ARBA00037114"/>
    </source>
</evidence>
<comment type="caution">
    <text evidence="6">The sequence shown here is derived from an EMBL/GenBank/DDBJ whole genome shotgun (WGS) entry which is preliminary data.</text>
</comment>
<name>A0A2H0R218_9BACT</name>
<proteinExistence type="inferred from homology"/>
<evidence type="ECO:0000256" key="1">
    <source>
        <dbReference type="ARBA" id="ARBA00010759"/>
    </source>
</evidence>
<keyword evidence="2" id="KW-0479">Metal-binding</keyword>
<feature type="non-terminal residue" evidence="6">
    <location>
        <position position="93"/>
    </location>
</feature>
<dbReference type="EMBL" id="PCXM01000010">
    <property type="protein sequence ID" value="PIR40306.1"/>
    <property type="molecule type" value="Genomic_DNA"/>
</dbReference>
<keyword evidence="3" id="KW-0378">Hydrolase</keyword>
<dbReference type="GO" id="GO:0006412">
    <property type="term" value="P:translation"/>
    <property type="evidence" value="ECO:0007669"/>
    <property type="project" value="UniProtKB-KW"/>
</dbReference>
<evidence type="ECO:0000256" key="4">
    <source>
        <dbReference type="ARBA" id="ARBA00022917"/>
    </source>
</evidence>
<gene>
    <name evidence="6" type="ORF">COV33_00390</name>
</gene>
<evidence type="ECO:0000256" key="2">
    <source>
        <dbReference type="ARBA" id="ARBA00022723"/>
    </source>
</evidence>
<dbReference type="InterPro" id="IPR023635">
    <property type="entry name" value="Peptide_deformylase"/>
</dbReference>
<dbReference type="GO" id="GO:0042586">
    <property type="term" value="F:peptide deformylase activity"/>
    <property type="evidence" value="ECO:0007669"/>
    <property type="project" value="InterPro"/>
</dbReference>
<protein>
    <recommendedName>
        <fullName evidence="8">Peptide deformylase</fullName>
    </recommendedName>
</protein>
<dbReference type="AlphaFoldDB" id="A0A2H0R218"/>
<dbReference type="InterPro" id="IPR036821">
    <property type="entry name" value="Peptide_deformylase_sf"/>
</dbReference>
<reference evidence="6 7" key="1">
    <citation type="submission" date="2017-09" db="EMBL/GenBank/DDBJ databases">
        <title>Depth-based differentiation of microbial function through sediment-hosted aquifers and enrichment of novel symbionts in the deep terrestrial subsurface.</title>
        <authorList>
            <person name="Probst A.J."/>
            <person name="Ladd B."/>
            <person name="Jarett J.K."/>
            <person name="Geller-Mcgrath D.E."/>
            <person name="Sieber C.M."/>
            <person name="Emerson J.B."/>
            <person name="Anantharaman K."/>
            <person name="Thomas B.C."/>
            <person name="Malmstrom R."/>
            <person name="Stieglmeier M."/>
            <person name="Klingl A."/>
            <person name="Woyke T."/>
            <person name="Ryan C.M."/>
            <person name="Banfield J.F."/>
        </authorList>
    </citation>
    <scope>NUCLEOTIDE SEQUENCE [LARGE SCALE GENOMIC DNA]</scope>
    <source>
        <strain evidence="6">CG10_big_fil_rev_8_21_14_0_10_34_34</strain>
    </source>
</reference>
<comment type="similarity">
    <text evidence="1">Belongs to the polypeptide deformylase family.</text>
</comment>
<evidence type="ECO:0000256" key="3">
    <source>
        <dbReference type="ARBA" id="ARBA00022801"/>
    </source>
</evidence>
<comment type="function">
    <text evidence="5">Removes the formyl group from the N-terminal Met of newly synthesized proteins.</text>
</comment>
<evidence type="ECO:0000313" key="6">
    <source>
        <dbReference type="EMBL" id="PIR40306.1"/>
    </source>
</evidence>
<keyword evidence="4" id="KW-0648">Protein biosynthesis</keyword>
<accession>A0A2H0R218</accession>
<sequence length="93" mass="10729">MDSVIIQKEDKILRRISKEVAISDIKKPKIKKIIQKMKEALNAEEDGVAIAAPQIGENLRIFVISKKIFEIMDEEKIQNKTPKIEKENILKDK</sequence>
<organism evidence="6 7">
    <name type="scientific">Candidatus Zambryskibacteria bacterium CG10_big_fil_rev_8_21_14_0_10_34_34</name>
    <dbReference type="NCBI Taxonomy" id="1975114"/>
    <lineage>
        <taxon>Bacteria</taxon>
        <taxon>Candidatus Zambryskiibacteriota</taxon>
    </lineage>
</organism>